<evidence type="ECO:0000256" key="5">
    <source>
        <dbReference type="ARBA" id="ARBA00023136"/>
    </source>
</evidence>
<feature type="transmembrane region" description="Helical" evidence="7">
    <location>
        <begin position="191"/>
        <end position="210"/>
    </location>
</feature>
<evidence type="ECO:0000256" key="6">
    <source>
        <dbReference type="SAM" id="MobiDB-lite"/>
    </source>
</evidence>
<dbReference type="GO" id="GO:0006506">
    <property type="term" value="P:GPI anchor biosynthetic process"/>
    <property type="evidence" value="ECO:0007669"/>
    <property type="project" value="TreeGrafter"/>
</dbReference>
<evidence type="ECO:0000313" key="8">
    <source>
        <dbReference type="Proteomes" id="UP001652583"/>
    </source>
</evidence>
<dbReference type="Gene3D" id="3.40.50.2000">
    <property type="entry name" value="Glycogen Phosphorylase B"/>
    <property type="match status" value="2"/>
</dbReference>
<organism evidence="8 9">
    <name type="scientific">Acinonyx jubatus</name>
    <name type="common">Cheetah</name>
    <dbReference type="NCBI Taxonomy" id="32536"/>
    <lineage>
        <taxon>Eukaryota</taxon>
        <taxon>Metazoa</taxon>
        <taxon>Chordata</taxon>
        <taxon>Craniata</taxon>
        <taxon>Vertebrata</taxon>
        <taxon>Euteleostomi</taxon>
        <taxon>Mammalia</taxon>
        <taxon>Eutheria</taxon>
        <taxon>Laurasiatheria</taxon>
        <taxon>Carnivora</taxon>
        <taxon>Feliformia</taxon>
        <taxon>Felidae</taxon>
        <taxon>Felinae</taxon>
        <taxon>Acinonyx</taxon>
    </lineage>
</organism>
<name>A0A6J1YYN4_ACIJB</name>
<evidence type="ECO:0000256" key="3">
    <source>
        <dbReference type="ARBA" id="ARBA00022824"/>
    </source>
</evidence>
<keyword evidence="9" id="KW-0808">Transferase</keyword>
<dbReference type="RefSeq" id="XP_026910296.1">
    <property type="nucleotide sequence ID" value="XM_027054495.2"/>
</dbReference>
<dbReference type="GO" id="GO:0017176">
    <property type="term" value="F:phosphatidylinositol N-acetylglucosaminyltransferase activity"/>
    <property type="evidence" value="ECO:0007669"/>
    <property type="project" value="TreeGrafter"/>
</dbReference>
<dbReference type="GeneID" id="106974231"/>
<keyword evidence="3" id="KW-0256">Endoplasmic reticulum</keyword>
<dbReference type="GO" id="GO:0000506">
    <property type="term" value="C:glycosylphosphatidylinositol-N-acetylglucosaminyltransferase (GPI-GnT) complex"/>
    <property type="evidence" value="ECO:0007669"/>
    <property type="project" value="TreeGrafter"/>
</dbReference>
<dbReference type="AlphaFoldDB" id="A0A6J1YYN4"/>
<dbReference type="PANTHER" id="PTHR45871">
    <property type="entry name" value="N-ACETYLGLUCOSAMINYL-PHOSPHATIDYLINOSITOL BIOSYNTHETIC PROTEIN"/>
    <property type="match status" value="1"/>
</dbReference>
<keyword evidence="4 7" id="KW-1133">Transmembrane helix</keyword>
<keyword evidence="2 7" id="KW-0812">Transmembrane</keyword>
<evidence type="ECO:0000256" key="4">
    <source>
        <dbReference type="ARBA" id="ARBA00022989"/>
    </source>
</evidence>
<dbReference type="PANTHER" id="PTHR45871:SF1">
    <property type="entry name" value="PHOSPHATIDYLINOSITOL N-ACETYLGLUCOSAMINYLTRANSFERASE SUBUNIT A"/>
    <property type="match status" value="1"/>
</dbReference>
<proteinExistence type="predicted"/>
<feature type="region of interest" description="Disordered" evidence="6">
    <location>
        <begin position="232"/>
        <end position="252"/>
    </location>
</feature>
<sequence>MACRGGGTDLLSGIIPELCQKYPDLNFIIGGEGPKRIILEEVRERYQLHDRVRLLGALEHKDVRNVLVQGHIFLNTSLTEAFCMAIVEAASCGLQVVSTRVGGIPEVLPENLIILCEPSVKSLCEGLEKAISQLKSGALPAPEDIHNIVKTFYTWRNVAERTEKVYDRVAGEAVLPMDRRLDRLISHCGPVTGYIFALLAVVNFLFLVFLRWVTPDSVIDVAIDATGPDGAWTPRYPPSKKEGKNNAMSKTR</sequence>
<protein>
    <submittedName>
        <fullName evidence="9">Phosphatidylinositol N-acetylglucosaminyltransferase subunit A isoform X2</fullName>
    </submittedName>
</protein>
<dbReference type="Pfam" id="PF13692">
    <property type="entry name" value="Glyco_trans_1_4"/>
    <property type="match status" value="1"/>
</dbReference>
<dbReference type="Proteomes" id="UP001652583">
    <property type="component" value="Chromosome X"/>
</dbReference>
<comment type="subcellular location">
    <subcellularLocation>
        <location evidence="1">Endoplasmic reticulum membrane</location>
        <topology evidence="1">Single-pass membrane protein</topology>
    </subcellularLocation>
</comment>
<reference evidence="8" key="1">
    <citation type="submission" date="2025-05" db="UniProtKB">
        <authorList>
            <consortium name="RefSeq"/>
        </authorList>
    </citation>
    <scope>NUCLEOTIDE SEQUENCE [LARGE SCALE GENOMIC DNA]</scope>
</reference>
<reference evidence="9" key="2">
    <citation type="submission" date="2025-08" db="UniProtKB">
        <authorList>
            <consortium name="RefSeq"/>
        </authorList>
    </citation>
    <scope>IDENTIFICATION</scope>
    <source>
        <tissue evidence="9">Blood</tissue>
    </source>
</reference>
<evidence type="ECO:0000256" key="7">
    <source>
        <dbReference type="SAM" id="Phobius"/>
    </source>
</evidence>
<keyword evidence="9" id="KW-0328">Glycosyltransferase</keyword>
<evidence type="ECO:0000256" key="2">
    <source>
        <dbReference type="ARBA" id="ARBA00022692"/>
    </source>
</evidence>
<gene>
    <name evidence="9" type="primary">PIGA</name>
</gene>
<evidence type="ECO:0000256" key="1">
    <source>
        <dbReference type="ARBA" id="ARBA00004389"/>
    </source>
</evidence>
<keyword evidence="5 7" id="KW-0472">Membrane</keyword>
<keyword evidence="8" id="KW-1185">Reference proteome</keyword>
<dbReference type="FunFam" id="3.40.50.2000:FF:000059">
    <property type="entry name" value="Phosphatidylinositol glycan anchor biosynthesis class A"/>
    <property type="match status" value="1"/>
</dbReference>
<dbReference type="SUPFAM" id="SSF53756">
    <property type="entry name" value="UDP-Glycosyltransferase/glycogen phosphorylase"/>
    <property type="match status" value="1"/>
</dbReference>
<evidence type="ECO:0000313" key="9">
    <source>
        <dbReference type="RefSeq" id="XP_026910296.1"/>
    </source>
</evidence>
<dbReference type="CTD" id="5277"/>
<accession>A0A6J1YYN4</accession>